<protein>
    <recommendedName>
        <fullName evidence="4">Reverse transcriptase domain-containing protein</fullName>
    </recommendedName>
</protein>
<dbReference type="STRING" id="144512.A0A0V0TFJ3"/>
<evidence type="ECO:0000256" key="1">
    <source>
        <dbReference type="SAM" id="MobiDB-lite"/>
    </source>
</evidence>
<reference evidence="2 3" key="1">
    <citation type="submission" date="2015-01" db="EMBL/GenBank/DDBJ databases">
        <title>Evolution of Trichinella species and genotypes.</title>
        <authorList>
            <person name="Korhonen P.K."/>
            <person name="Edoardo P."/>
            <person name="Giuseppe L.R."/>
            <person name="Gasser R.B."/>
        </authorList>
    </citation>
    <scope>NUCLEOTIDE SEQUENCE [LARGE SCALE GENOMIC DNA]</scope>
    <source>
        <strain evidence="2">ISS417</strain>
    </source>
</reference>
<dbReference type="PANTHER" id="PTHR47331">
    <property type="entry name" value="PHD-TYPE DOMAIN-CONTAINING PROTEIN"/>
    <property type="match status" value="1"/>
</dbReference>
<comment type="caution">
    <text evidence="2">The sequence shown here is derived from an EMBL/GenBank/DDBJ whole genome shotgun (WGS) entry which is preliminary data.</text>
</comment>
<organism evidence="2 3">
    <name type="scientific">Trichinella murrelli</name>
    <dbReference type="NCBI Taxonomy" id="144512"/>
    <lineage>
        <taxon>Eukaryota</taxon>
        <taxon>Metazoa</taxon>
        <taxon>Ecdysozoa</taxon>
        <taxon>Nematoda</taxon>
        <taxon>Enoplea</taxon>
        <taxon>Dorylaimia</taxon>
        <taxon>Trichinellida</taxon>
        <taxon>Trichinellidae</taxon>
        <taxon>Trichinella</taxon>
    </lineage>
</organism>
<name>A0A0V0TFJ3_9BILA</name>
<evidence type="ECO:0000313" key="3">
    <source>
        <dbReference type="Proteomes" id="UP000055048"/>
    </source>
</evidence>
<feature type="region of interest" description="Disordered" evidence="1">
    <location>
        <begin position="130"/>
        <end position="159"/>
    </location>
</feature>
<evidence type="ECO:0000313" key="2">
    <source>
        <dbReference type="EMBL" id="KRX37788.1"/>
    </source>
</evidence>
<gene>
    <name evidence="2" type="ORF">T05_3574</name>
</gene>
<dbReference type="Proteomes" id="UP000055048">
    <property type="component" value="Unassembled WGS sequence"/>
</dbReference>
<accession>A0A0V0TFJ3</accession>
<dbReference type="AlphaFoldDB" id="A0A0V0TFJ3"/>
<sequence>SVSSSSFSAGKISLARSVSAAVRIAEQDQDACRFLWRDTSGELSHLRLQQVCFSLTCSHFLAINTVRVHARCHQDAAPRAAAEILENMYVDDLATSCDTIKEANELAGEMRELLASGGFHLHKWASNEPKALTSVPDEERSASSRPLEDARNAVGPMSF</sequence>
<dbReference type="OrthoDB" id="5920525at2759"/>
<proteinExistence type="predicted"/>
<feature type="non-terminal residue" evidence="2">
    <location>
        <position position="1"/>
    </location>
</feature>
<keyword evidence="3" id="KW-1185">Reference proteome</keyword>
<evidence type="ECO:0008006" key="4">
    <source>
        <dbReference type="Google" id="ProtNLM"/>
    </source>
</evidence>
<feature type="compositionally biased region" description="Basic and acidic residues" evidence="1">
    <location>
        <begin position="137"/>
        <end position="151"/>
    </location>
</feature>
<dbReference type="EMBL" id="JYDJ01000294">
    <property type="protein sequence ID" value="KRX37788.1"/>
    <property type="molecule type" value="Genomic_DNA"/>
</dbReference>
<feature type="non-terminal residue" evidence="2">
    <location>
        <position position="159"/>
    </location>
</feature>